<sequence>MAVSRVQIDAAAVRKLAADVAMLGPELSLAARRIAIAAKATNPPGQRRTRRFDALMRITPPRAEGGRTVVYVGTSWPLAHLFEFGSLNTPPLRPLTKAAQASGLRYAEGPPR</sequence>
<evidence type="ECO:0000313" key="2">
    <source>
        <dbReference type="Proteomes" id="UP000431901"/>
    </source>
</evidence>
<reference evidence="1 2" key="1">
    <citation type="submission" date="2019-12" db="EMBL/GenBank/DDBJ databases">
        <title>Nocardia macrotermitis sp. nov. and Nocardia aurantia sp. nov., isolated from the gut of the fungus growing-termite Macrotermes natalensis.</title>
        <authorList>
            <person name="Christine B."/>
            <person name="Rene B."/>
        </authorList>
    </citation>
    <scope>NUCLEOTIDE SEQUENCE [LARGE SCALE GENOMIC DNA]</scope>
    <source>
        <strain evidence="1 2">DSM 102126</strain>
    </source>
</reference>
<dbReference type="Proteomes" id="UP000431901">
    <property type="component" value="Unassembled WGS sequence"/>
</dbReference>
<dbReference type="AlphaFoldDB" id="A0A6I4WFR0"/>
<keyword evidence="2" id="KW-1185">Reference proteome</keyword>
<evidence type="ECO:0000313" key="1">
    <source>
        <dbReference type="EMBL" id="MXQ67700.1"/>
    </source>
</evidence>
<dbReference type="EMBL" id="WUTW01000008">
    <property type="protein sequence ID" value="MXQ67700.1"/>
    <property type="molecule type" value="Genomic_DNA"/>
</dbReference>
<name>A0A6I4WFR0_9ACTN</name>
<protein>
    <submittedName>
        <fullName evidence="1">Uncharacterized protein</fullName>
    </submittedName>
</protein>
<proteinExistence type="predicted"/>
<organism evidence="1 2">
    <name type="scientific">Actinomadura rayongensis</name>
    <dbReference type="NCBI Taxonomy" id="1429076"/>
    <lineage>
        <taxon>Bacteria</taxon>
        <taxon>Bacillati</taxon>
        <taxon>Actinomycetota</taxon>
        <taxon>Actinomycetes</taxon>
        <taxon>Streptosporangiales</taxon>
        <taxon>Thermomonosporaceae</taxon>
        <taxon>Actinomadura</taxon>
    </lineage>
</organism>
<gene>
    <name evidence="1" type="ORF">GQ466_27145</name>
</gene>
<accession>A0A6I4WFR0</accession>
<dbReference type="RefSeq" id="WP_161105886.1">
    <property type="nucleotide sequence ID" value="NZ_JBHLYI010000011.1"/>
</dbReference>
<comment type="caution">
    <text evidence="1">The sequence shown here is derived from an EMBL/GenBank/DDBJ whole genome shotgun (WGS) entry which is preliminary data.</text>
</comment>